<dbReference type="GeneID" id="136821259"/>
<feature type="region of interest" description="Disordered" evidence="2">
    <location>
        <begin position="1"/>
        <end position="122"/>
    </location>
</feature>
<sequence>MIQAEQSFSPFLGAEDINENPYSNLDELKREVFNLQQQQSSPSQNKDHIHFEGQNENQGSDISSSPSGSRKRKGFTNAPSGTSNTDSASISDGIVSRQLNKSRDGSTPVKSPRLTQRHPSVTPLKAMENSIVKWAKEEKELVGLKETLLNNTVDFGDYSILMYETQDAFNHCRNLRLQLQIAEQQVRLKTKQCSALMEQRAQLKRIAIDQKRINDTQSSTLEEKLRKTEQKMIDIYGENEWLHGKYEEMKMLCIKYRDRYLTASQHERIDYALNETRDRVHLDGSDDDDGSEVRGGVTSVLSEDSEKRQPHFNTPEKFPPPPSPIPKEQTFMPMERNGQRGVEPEKIQGKRAIDPEQTFFVPGHDFPPPPGGFGNYTGMNERRHFDERPRKGQFKAESPLRDVPIDDLGIQRTIREIKTIAARNDHKLLALSEKCQSAFTGHTEKVAKICNESQVVADKLERWMENYMILKRRTEETSEIYQRELKKSWSAEIEYSKQIKALCETINDMSQELVDGKQNLGSYEKHFDKVTKVVKEMEEKMENLVRVSSFKQTMNESKLKELKNHVTQLKEIRLDGKKKKGTPSTGNKRTTKTLFNLKRRLSETNESGKSPGTSLP</sequence>
<keyword evidence="1" id="KW-0175">Coiled coil</keyword>
<dbReference type="Proteomes" id="UP000594262">
    <property type="component" value="Unplaced"/>
</dbReference>
<protein>
    <submittedName>
        <fullName evidence="3">Uncharacterized protein</fullName>
    </submittedName>
</protein>
<name>A0A7M5V7L5_9CNID</name>
<feature type="compositionally biased region" description="Polar residues" evidence="2">
    <location>
        <begin position="604"/>
        <end position="616"/>
    </location>
</feature>
<feature type="coiled-coil region" evidence="1">
    <location>
        <begin position="172"/>
        <end position="199"/>
    </location>
</feature>
<accession>A0A7M5V7L5</accession>
<organism evidence="3 4">
    <name type="scientific">Clytia hemisphaerica</name>
    <dbReference type="NCBI Taxonomy" id="252671"/>
    <lineage>
        <taxon>Eukaryota</taxon>
        <taxon>Metazoa</taxon>
        <taxon>Cnidaria</taxon>
        <taxon>Hydrozoa</taxon>
        <taxon>Hydroidolina</taxon>
        <taxon>Leptothecata</taxon>
        <taxon>Obeliida</taxon>
        <taxon>Clytiidae</taxon>
        <taxon>Clytia</taxon>
    </lineage>
</organism>
<feature type="compositionally biased region" description="Polar residues" evidence="2">
    <location>
        <begin position="582"/>
        <end position="594"/>
    </location>
</feature>
<evidence type="ECO:0000256" key="2">
    <source>
        <dbReference type="SAM" id="MobiDB-lite"/>
    </source>
</evidence>
<keyword evidence="4" id="KW-1185">Reference proteome</keyword>
<evidence type="ECO:0000313" key="3">
    <source>
        <dbReference type="EnsemblMetazoa" id="CLYHEMP008893.1"/>
    </source>
</evidence>
<feature type="region of interest" description="Disordered" evidence="2">
    <location>
        <begin position="571"/>
        <end position="616"/>
    </location>
</feature>
<dbReference type="AlphaFoldDB" id="A0A7M5V7L5"/>
<feature type="compositionally biased region" description="Polar residues" evidence="2">
    <location>
        <begin position="77"/>
        <end position="90"/>
    </location>
</feature>
<evidence type="ECO:0000256" key="1">
    <source>
        <dbReference type="SAM" id="Coils"/>
    </source>
</evidence>
<dbReference type="EnsemblMetazoa" id="CLYHEMT008893.1">
    <property type="protein sequence ID" value="CLYHEMP008893.1"/>
    <property type="gene ID" value="CLYHEMG008893"/>
</dbReference>
<proteinExistence type="predicted"/>
<dbReference type="RefSeq" id="XP_066933588.1">
    <property type="nucleotide sequence ID" value="XM_067077487.1"/>
</dbReference>
<evidence type="ECO:0000313" key="4">
    <source>
        <dbReference type="Proteomes" id="UP000594262"/>
    </source>
</evidence>
<feature type="region of interest" description="Disordered" evidence="2">
    <location>
        <begin position="280"/>
        <end position="324"/>
    </location>
</feature>
<reference evidence="3" key="1">
    <citation type="submission" date="2021-01" db="UniProtKB">
        <authorList>
            <consortium name="EnsemblMetazoa"/>
        </authorList>
    </citation>
    <scope>IDENTIFICATION</scope>
</reference>